<accession>A0A396GPJ9</accession>
<keyword evidence="2" id="KW-0548">Nucleotidyltransferase</keyword>
<gene>
    <name evidence="2" type="ORF">MtrunA17_Chr8g0383421</name>
</gene>
<dbReference type="EMBL" id="PSQE01000008">
    <property type="protein sequence ID" value="RHN43032.1"/>
    <property type="molecule type" value="Genomic_DNA"/>
</dbReference>
<keyword evidence="2" id="KW-0695">RNA-directed DNA polymerase</keyword>
<dbReference type="InterPro" id="IPR026960">
    <property type="entry name" value="RVT-Znf"/>
</dbReference>
<proteinExistence type="predicted"/>
<dbReference type="Gramene" id="rna49552">
    <property type="protein sequence ID" value="RHN43032.1"/>
    <property type="gene ID" value="gene49552"/>
</dbReference>
<name>A0A396GPJ9_MEDTR</name>
<sequence>MNPVAVMERWGVEEKRVFNKLWKSLALSKVVAFAWKALLNRVLTKDNLTLRNVLHPEESTVCVMCDTREESSIHLFLHCKVASEVWSWVDYHFLIPPNLFIHWECWSGRRGKKNMLKGLWLIWHTTIWVLWKARNDKIFKGINHVTDELVEEIKVLSRRWMLERMNILVCLYYE</sequence>
<comment type="caution">
    <text evidence="2">The sequence shown here is derived from an EMBL/GenBank/DDBJ whole genome shotgun (WGS) entry which is preliminary data.</text>
</comment>
<reference evidence="2" key="1">
    <citation type="journal article" date="2018" name="Nat. Plants">
        <title>Whole-genome landscape of Medicago truncatula symbiotic genes.</title>
        <authorList>
            <person name="Pecrix Y."/>
            <person name="Gamas P."/>
            <person name="Carrere S."/>
        </authorList>
    </citation>
    <scope>NUCLEOTIDE SEQUENCE</scope>
    <source>
        <tissue evidence="2">Leaves</tissue>
    </source>
</reference>
<dbReference type="Proteomes" id="UP000265566">
    <property type="component" value="Chromosome 8"/>
</dbReference>
<evidence type="ECO:0000313" key="2">
    <source>
        <dbReference type="EMBL" id="RHN43032.1"/>
    </source>
</evidence>
<evidence type="ECO:0000259" key="1">
    <source>
        <dbReference type="Pfam" id="PF13966"/>
    </source>
</evidence>
<feature type="domain" description="Reverse transcriptase zinc-binding" evidence="1">
    <location>
        <begin position="14"/>
        <end position="86"/>
    </location>
</feature>
<keyword evidence="2" id="KW-0808">Transferase</keyword>
<protein>
    <submittedName>
        <fullName evidence="2">Putative reverse transcriptase zinc-binding domain-containing protein</fullName>
    </submittedName>
</protein>
<dbReference type="Pfam" id="PF13966">
    <property type="entry name" value="zf-RVT"/>
    <property type="match status" value="1"/>
</dbReference>
<organism evidence="2">
    <name type="scientific">Medicago truncatula</name>
    <name type="common">Barrel medic</name>
    <name type="synonym">Medicago tribuloides</name>
    <dbReference type="NCBI Taxonomy" id="3880"/>
    <lineage>
        <taxon>Eukaryota</taxon>
        <taxon>Viridiplantae</taxon>
        <taxon>Streptophyta</taxon>
        <taxon>Embryophyta</taxon>
        <taxon>Tracheophyta</taxon>
        <taxon>Spermatophyta</taxon>
        <taxon>Magnoliopsida</taxon>
        <taxon>eudicotyledons</taxon>
        <taxon>Gunneridae</taxon>
        <taxon>Pentapetalae</taxon>
        <taxon>rosids</taxon>
        <taxon>fabids</taxon>
        <taxon>Fabales</taxon>
        <taxon>Fabaceae</taxon>
        <taxon>Papilionoideae</taxon>
        <taxon>50 kb inversion clade</taxon>
        <taxon>NPAAA clade</taxon>
        <taxon>Hologalegina</taxon>
        <taxon>IRL clade</taxon>
        <taxon>Trifolieae</taxon>
        <taxon>Medicago</taxon>
    </lineage>
</organism>
<dbReference type="PANTHER" id="PTHR33116">
    <property type="entry name" value="REVERSE TRANSCRIPTASE ZINC-BINDING DOMAIN-CONTAINING PROTEIN-RELATED-RELATED"/>
    <property type="match status" value="1"/>
</dbReference>
<dbReference type="AlphaFoldDB" id="A0A396GPJ9"/>
<dbReference type="GO" id="GO:0003964">
    <property type="term" value="F:RNA-directed DNA polymerase activity"/>
    <property type="evidence" value="ECO:0007669"/>
    <property type="project" value="UniProtKB-KW"/>
</dbReference>
<dbReference type="PANTHER" id="PTHR33116:SF78">
    <property type="entry name" value="OS12G0587133 PROTEIN"/>
    <property type="match status" value="1"/>
</dbReference>